<dbReference type="AlphaFoldDB" id="A0A0L9VHK4"/>
<reference evidence="3" key="1">
    <citation type="journal article" date="2015" name="Proc. Natl. Acad. Sci. U.S.A.">
        <title>Genome sequencing of adzuki bean (Vigna angularis) provides insight into high starch and low fat accumulation and domestication.</title>
        <authorList>
            <person name="Yang K."/>
            <person name="Tian Z."/>
            <person name="Chen C."/>
            <person name="Luo L."/>
            <person name="Zhao B."/>
            <person name="Wang Z."/>
            <person name="Yu L."/>
            <person name="Li Y."/>
            <person name="Sun Y."/>
            <person name="Li W."/>
            <person name="Chen Y."/>
            <person name="Li Y."/>
            <person name="Zhang Y."/>
            <person name="Ai D."/>
            <person name="Zhao J."/>
            <person name="Shang C."/>
            <person name="Ma Y."/>
            <person name="Wu B."/>
            <person name="Wang M."/>
            <person name="Gao L."/>
            <person name="Sun D."/>
            <person name="Zhang P."/>
            <person name="Guo F."/>
            <person name="Wang W."/>
            <person name="Li Y."/>
            <person name="Wang J."/>
            <person name="Varshney R.K."/>
            <person name="Wang J."/>
            <person name="Ling H.Q."/>
            <person name="Wan P."/>
        </authorList>
    </citation>
    <scope>NUCLEOTIDE SEQUENCE</scope>
    <source>
        <strain evidence="3">cv. Jingnong 6</strain>
    </source>
</reference>
<proteinExistence type="predicted"/>
<feature type="compositionally biased region" description="Polar residues" evidence="1">
    <location>
        <begin position="421"/>
        <end position="431"/>
    </location>
</feature>
<protein>
    <submittedName>
        <fullName evidence="2">Uncharacterized protein</fullName>
    </submittedName>
</protein>
<evidence type="ECO:0000313" key="2">
    <source>
        <dbReference type="EMBL" id="KOM54448.1"/>
    </source>
</evidence>
<feature type="region of interest" description="Disordered" evidence="1">
    <location>
        <begin position="421"/>
        <end position="441"/>
    </location>
</feature>
<evidence type="ECO:0000313" key="3">
    <source>
        <dbReference type="Proteomes" id="UP000053144"/>
    </source>
</evidence>
<feature type="compositionally biased region" description="Polar residues" evidence="1">
    <location>
        <begin position="210"/>
        <end position="226"/>
    </location>
</feature>
<organism evidence="2 3">
    <name type="scientific">Phaseolus angularis</name>
    <name type="common">Azuki bean</name>
    <name type="synonym">Vigna angularis</name>
    <dbReference type="NCBI Taxonomy" id="3914"/>
    <lineage>
        <taxon>Eukaryota</taxon>
        <taxon>Viridiplantae</taxon>
        <taxon>Streptophyta</taxon>
        <taxon>Embryophyta</taxon>
        <taxon>Tracheophyta</taxon>
        <taxon>Spermatophyta</taxon>
        <taxon>Magnoliopsida</taxon>
        <taxon>eudicotyledons</taxon>
        <taxon>Gunneridae</taxon>
        <taxon>Pentapetalae</taxon>
        <taxon>rosids</taxon>
        <taxon>fabids</taxon>
        <taxon>Fabales</taxon>
        <taxon>Fabaceae</taxon>
        <taxon>Papilionoideae</taxon>
        <taxon>50 kb inversion clade</taxon>
        <taxon>NPAAA clade</taxon>
        <taxon>indigoferoid/millettioid clade</taxon>
        <taxon>Phaseoleae</taxon>
        <taxon>Vigna</taxon>
    </lineage>
</organism>
<evidence type="ECO:0000256" key="1">
    <source>
        <dbReference type="SAM" id="MobiDB-lite"/>
    </source>
</evidence>
<feature type="region of interest" description="Disordered" evidence="1">
    <location>
        <begin position="209"/>
        <end position="316"/>
    </location>
</feature>
<accession>A0A0L9VHK4</accession>
<feature type="region of interest" description="Disordered" evidence="1">
    <location>
        <begin position="471"/>
        <end position="491"/>
    </location>
</feature>
<feature type="region of interest" description="Disordered" evidence="1">
    <location>
        <begin position="1"/>
        <end position="116"/>
    </location>
</feature>
<feature type="region of interest" description="Disordered" evidence="1">
    <location>
        <begin position="365"/>
        <end position="385"/>
    </location>
</feature>
<feature type="compositionally biased region" description="Low complexity" evidence="1">
    <location>
        <begin position="23"/>
        <end position="34"/>
    </location>
</feature>
<sequence>MATSLLKTTPNVFQRQPPNRVRPSASVAPPGAAVTWASLSHPHRLHDRTIRKPKTLKFPNHNPMPGARFQSHEQARRQQTRSFRGRLPHKRSPRRPVPPPRHPQRHEPGLGLRFRQSIPSLGTPWFSITLDRGFRRRQPQDRPFRSVADSRVFWGRKGFYREAGRRRLSPRVNPFGVLSDSFSTSSATLAQSTRRSVLPPRHPTQILFPKTSNSERPSTISCSTTKNEPHSIPSGLPGNPLFDLPGDQPFGALQGRPPWSTARPSVDRDRSTKLSSSPFDSIQIDHQERAALHGRPSRSTDKDECMSRPFRGHERTTTRPAGLTFCRFFILKYSSMRTLGLISVRSFNQNDARLVSIRGVRPLGPQRSATRGLNHSATRLNNGPPASITFVRSPSNRSVIHGLEHSSIRVQHSASLTFDNSASTARPSIDTTAPPCDPIDVRPPTLDNPCPRAFYGIHSLWPLFAQEQPRTSGYTPSGRCSPKNNPEHRDTLPLTVVRPRTPRTSTARQSLYTSVQAVDRSASFWFQPLDNPCVRAFKQSAVRPQRCSTFAFNRSTISMYERSSSRPFGLKDVRPLLSTARQSLCTSVQAVDRSASKMFDLCFQPLDNLCTSVQAVDRSASFWFQPLDNPCARAFKQSAVRPQRCSTFAFNRSTISVYERSSSRPFGLKDVRSLLSTARQSLYERSSSRPFGLLLVSTARQSLCTSVQAVDRSASKMFDLCFQPLDKLCVRVFKQSTVRPQRCSTFAFNRSTISVRAFKQSAVRPPFGFNRSTVPMYERSSIRSFDAINVTIRPP</sequence>
<dbReference type="Gramene" id="KOM54448">
    <property type="protein sequence ID" value="KOM54448"/>
    <property type="gene ID" value="LR48_Vigan10g034000"/>
</dbReference>
<feature type="compositionally biased region" description="Basic residues" evidence="1">
    <location>
        <begin position="41"/>
        <end position="55"/>
    </location>
</feature>
<dbReference type="EMBL" id="CM003380">
    <property type="protein sequence ID" value="KOM54448.1"/>
    <property type="molecule type" value="Genomic_DNA"/>
</dbReference>
<feature type="compositionally biased region" description="Polar residues" evidence="1">
    <location>
        <begin position="1"/>
        <end position="17"/>
    </location>
</feature>
<feature type="compositionally biased region" description="Basic and acidic residues" evidence="1">
    <location>
        <begin position="298"/>
        <end position="316"/>
    </location>
</feature>
<feature type="compositionally biased region" description="Polar residues" evidence="1">
    <location>
        <begin position="367"/>
        <end position="381"/>
    </location>
</feature>
<name>A0A0L9VHK4_PHAAN</name>
<feature type="compositionally biased region" description="Basic residues" evidence="1">
    <location>
        <begin position="83"/>
        <end position="94"/>
    </location>
</feature>
<gene>
    <name evidence="2" type="ORF">LR48_Vigan10g034000</name>
</gene>
<dbReference type="Proteomes" id="UP000053144">
    <property type="component" value="Chromosome 10"/>
</dbReference>